<keyword evidence="8" id="KW-0547">Nucleotide-binding</keyword>
<keyword evidence="9" id="KW-0735">Signal-anchor</keyword>
<comment type="similarity">
    <text evidence="3">Belongs to the glycosyltransferase 31 family. Beta3-Gal-T subfamily.</text>
</comment>
<keyword evidence="7 12" id="KW-0812">Transmembrane</keyword>
<proteinExistence type="inferred from homology"/>
<evidence type="ECO:0000256" key="4">
    <source>
        <dbReference type="ARBA" id="ARBA00012557"/>
    </source>
</evidence>
<gene>
    <name evidence="14" type="ORF">OVA965_LOCUS20749</name>
    <name evidence="15" type="ORF">TMI583_LOCUS21228</name>
</gene>
<dbReference type="EMBL" id="CAJNOK010011140">
    <property type="protein sequence ID" value="CAF1133006.1"/>
    <property type="molecule type" value="Genomic_DNA"/>
</dbReference>
<keyword evidence="11 12" id="KW-0472">Membrane</keyword>
<evidence type="ECO:0000256" key="6">
    <source>
        <dbReference type="ARBA" id="ARBA00022679"/>
    </source>
</evidence>
<evidence type="ECO:0000256" key="9">
    <source>
        <dbReference type="ARBA" id="ARBA00022968"/>
    </source>
</evidence>
<dbReference type="PANTHER" id="PTHR23033">
    <property type="entry name" value="BETA1,3-GALACTOSYLTRANSFERASE"/>
    <property type="match status" value="1"/>
</dbReference>
<evidence type="ECO:0000256" key="12">
    <source>
        <dbReference type="SAM" id="Phobius"/>
    </source>
</evidence>
<comment type="pathway">
    <text evidence="2">Protein modification; protein glycosylation.</text>
</comment>
<dbReference type="GO" id="GO:0016020">
    <property type="term" value="C:membrane"/>
    <property type="evidence" value="ECO:0007669"/>
    <property type="project" value="UniProtKB-SubCell"/>
</dbReference>
<protein>
    <recommendedName>
        <fullName evidence="4">N-acetylgalactosaminide beta-1,3-galactosyltransferase</fullName>
        <ecNumber evidence="4">2.4.1.122</ecNumber>
    </recommendedName>
</protein>
<evidence type="ECO:0000256" key="3">
    <source>
        <dbReference type="ARBA" id="ARBA00006462"/>
    </source>
</evidence>
<evidence type="ECO:0000313" key="16">
    <source>
        <dbReference type="Proteomes" id="UP000677228"/>
    </source>
</evidence>
<comment type="caution">
    <text evidence="14">The sequence shown here is derived from an EMBL/GenBank/DDBJ whole genome shotgun (WGS) entry which is preliminary data.</text>
</comment>
<evidence type="ECO:0000256" key="11">
    <source>
        <dbReference type="ARBA" id="ARBA00023136"/>
    </source>
</evidence>
<reference evidence="14" key="1">
    <citation type="submission" date="2021-02" db="EMBL/GenBank/DDBJ databases">
        <authorList>
            <person name="Nowell W R."/>
        </authorList>
    </citation>
    <scope>NUCLEOTIDE SEQUENCE</scope>
</reference>
<evidence type="ECO:0000256" key="10">
    <source>
        <dbReference type="ARBA" id="ARBA00022989"/>
    </source>
</evidence>
<dbReference type="Gene3D" id="3.90.550.50">
    <property type="match status" value="1"/>
</dbReference>
<dbReference type="EMBL" id="CAJOBA010022826">
    <property type="protein sequence ID" value="CAF3918765.1"/>
    <property type="molecule type" value="Genomic_DNA"/>
</dbReference>
<evidence type="ECO:0000313" key="14">
    <source>
        <dbReference type="EMBL" id="CAF1133006.1"/>
    </source>
</evidence>
<dbReference type="Proteomes" id="UP000682733">
    <property type="component" value="Unassembled WGS sequence"/>
</dbReference>
<dbReference type="InterPro" id="IPR026050">
    <property type="entry name" value="C1GALT1/C1GALT1_chp1"/>
</dbReference>
<keyword evidence="10 12" id="KW-1133">Transmembrane helix</keyword>
<evidence type="ECO:0000256" key="1">
    <source>
        <dbReference type="ARBA" id="ARBA00004606"/>
    </source>
</evidence>
<evidence type="ECO:0000256" key="7">
    <source>
        <dbReference type="ARBA" id="ARBA00022692"/>
    </source>
</evidence>
<dbReference type="GO" id="GO:0000166">
    <property type="term" value="F:nucleotide binding"/>
    <property type="evidence" value="ECO:0007669"/>
    <property type="project" value="UniProtKB-KW"/>
</dbReference>
<evidence type="ECO:0000256" key="2">
    <source>
        <dbReference type="ARBA" id="ARBA00004922"/>
    </source>
</evidence>
<keyword evidence="5" id="KW-0328">Glycosyltransferase</keyword>
<evidence type="ECO:0000256" key="5">
    <source>
        <dbReference type="ARBA" id="ARBA00022676"/>
    </source>
</evidence>
<comment type="subcellular location">
    <subcellularLocation>
        <location evidence="1">Membrane</location>
        <topology evidence="1">Single-pass type II membrane protein</topology>
    </subcellularLocation>
</comment>
<evidence type="ECO:0000259" key="13">
    <source>
        <dbReference type="Pfam" id="PF02434"/>
    </source>
</evidence>
<name>A0A8S2EAD7_9BILA</name>
<dbReference type="GO" id="GO:0016263">
    <property type="term" value="F:glycoprotein-N-acetylgalactosamine 3-beta-galactosyltransferase activity"/>
    <property type="evidence" value="ECO:0007669"/>
    <property type="project" value="UniProtKB-EC"/>
</dbReference>
<organism evidence="14 16">
    <name type="scientific">Didymodactylos carnosus</name>
    <dbReference type="NCBI Taxonomy" id="1234261"/>
    <lineage>
        <taxon>Eukaryota</taxon>
        <taxon>Metazoa</taxon>
        <taxon>Spiralia</taxon>
        <taxon>Gnathifera</taxon>
        <taxon>Rotifera</taxon>
        <taxon>Eurotatoria</taxon>
        <taxon>Bdelloidea</taxon>
        <taxon>Philodinida</taxon>
        <taxon>Philodinidae</taxon>
        <taxon>Didymodactylos</taxon>
    </lineage>
</organism>
<dbReference type="Pfam" id="PF02434">
    <property type="entry name" value="Fringe"/>
    <property type="match status" value="1"/>
</dbReference>
<feature type="transmembrane region" description="Helical" evidence="12">
    <location>
        <begin position="20"/>
        <end position="36"/>
    </location>
</feature>
<dbReference type="AlphaFoldDB" id="A0A8S2EAD7"/>
<dbReference type="Proteomes" id="UP000677228">
    <property type="component" value="Unassembled WGS sequence"/>
</dbReference>
<sequence length="366" mass="42865">MQCTSTVLLRLPVCVRSRRCYILIILIVFYLLINFVKQRNVEEKPELADKIEFLTIDPNTQYINKNDVPGDLLWNKQLYDKWISNSILIRKQHDKLSSSNRTTIFDISVMVVTGEVHHRERCDIIMSTWGSQQIPYGNLHFISDSNDNLLPVLQVMNQPADYWKSQRKWILGKQSMLKIFEMGFKQNIKWYMIVDDDGYIVVNNTLALVNQYSHDQRWLLACVACPHPYYHGSSPYFIRICGGGGYLISSEMAKYILPILPKCFNYTSSKWDNSDMEYFDVMLSICLIELLNVTLTDRNEFKTVSPLTQIKTNNNNTIKFSFNRESLNNPVTFHYVKPWQAQLIIWKLYHGIETNLTVKENSNWLT</sequence>
<dbReference type="EC" id="2.4.1.122" evidence="4"/>
<dbReference type="InterPro" id="IPR003378">
    <property type="entry name" value="Fringe-like_glycosylTrfase"/>
</dbReference>
<feature type="domain" description="Fringe-like glycosyltransferase" evidence="13">
    <location>
        <begin position="101"/>
        <end position="326"/>
    </location>
</feature>
<keyword evidence="6" id="KW-0808">Transferase</keyword>
<evidence type="ECO:0000313" key="15">
    <source>
        <dbReference type="EMBL" id="CAF3918765.1"/>
    </source>
</evidence>
<accession>A0A8S2EAD7</accession>
<evidence type="ECO:0000256" key="8">
    <source>
        <dbReference type="ARBA" id="ARBA00022741"/>
    </source>
</evidence>